<proteinExistence type="predicted"/>
<protein>
    <recommendedName>
        <fullName evidence="1">Tyrosine specific protein phosphatases domain-containing protein</fullName>
    </recommendedName>
</protein>
<dbReference type="Proteomes" id="UP000004208">
    <property type="component" value="Unassembled WGS sequence"/>
</dbReference>
<dbReference type="eggNOG" id="COG2453">
    <property type="taxonomic scope" value="Bacteria"/>
</dbReference>
<dbReference type="STRING" id="585529.HMPREF0291_10960"/>
<evidence type="ECO:0000313" key="3">
    <source>
        <dbReference type="Proteomes" id="UP000004208"/>
    </source>
</evidence>
<feature type="domain" description="Tyrosine specific protein phosphatases" evidence="1">
    <location>
        <begin position="1"/>
        <end position="33"/>
    </location>
</feature>
<reference evidence="2" key="1">
    <citation type="submission" date="2010-06" db="EMBL/GenBank/DDBJ databases">
        <authorList>
            <person name="Muzny D."/>
            <person name="Qin X."/>
            <person name="Buhay C."/>
            <person name="Dugan-Rocha S."/>
            <person name="Ding Y."/>
            <person name="Chen G."/>
            <person name="Hawes A."/>
            <person name="Holder M."/>
            <person name="Jhangiani S."/>
            <person name="Johnson A."/>
            <person name="Khan Z."/>
            <person name="Li Z."/>
            <person name="Liu W."/>
            <person name="Liu X."/>
            <person name="Perez L."/>
            <person name="Shen H."/>
            <person name="Wang Q."/>
            <person name="Watt J."/>
            <person name="Xi L."/>
            <person name="Xin Y."/>
            <person name="Zhou J."/>
            <person name="Deng J."/>
            <person name="Jiang H."/>
            <person name="Liu Y."/>
            <person name="Qu J."/>
            <person name="Song X.-Z."/>
            <person name="Zhang L."/>
            <person name="Villasana D."/>
            <person name="Johnson A."/>
            <person name="Liu J."/>
            <person name="Liyanage D."/>
            <person name="Lorensuhewa L."/>
            <person name="Robinson T."/>
            <person name="Song A."/>
            <person name="Song B.-B."/>
            <person name="Dinh H."/>
            <person name="Thornton R."/>
            <person name="Coyle M."/>
            <person name="Francisco L."/>
            <person name="Jackson L."/>
            <person name="Javaid M."/>
            <person name="Korchina V."/>
            <person name="Kovar C."/>
            <person name="Mata R."/>
            <person name="Mathew T."/>
            <person name="Ngo R."/>
            <person name="Nguyen L."/>
            <person name="Nguyen N."/>
            <person name="Okwuonu G."/>
            <person name="Ongeri F."/>
            <person name="Pham C."/>
            <person name="Simmons D."/>
            <person name="Wilczek-Boney K."/>
            <person name="Hale W."/>
            <person name="Jakkamsetti A."/>
            <person name="Pham P."/>
            <person name="Ruth R."/>
            <person name="San Lucas F."/>
            <person name="Warren J."/>
            <person name="Zhang J."/>
            <person name="Zhao Z."/>
            <person name="Zhou C."/>
            <person name="Zhu D."/>
            <person name="Lee S."/>
            <person name="Bess C."/>
            <person name="Blankenburg K."/>
            <person name="Forbes L."/>
            <person name="Fu Q."/>
            <person name="Gubbala S."/>
            <person name="Hirani K."/>
            <person name="Jayaseelan J.C."/>
            <person name="Lara F."/>
            <person name="Munidasa M."/>
            <person name="Palculict T."/>
            <person name="Patil S."/>
            <person name="Pu L.-L."/>
            <person name="Saada N."/>
            <person name="Tang L."/>
            <person name="Weissenberger G."/>
            <person name="Zhu Y."/>
            <person name="Hemphill L."/>
            <person name="Shang Y."/>
            <person name="Youmans B."/>
            <person name="Ayvaz T."/>
            <person name="Ross M."/>
            <person name="Santibanez J."/>
            <person name="Aqrawi P."/>
            <person name="Gross S."/>
            <person name="Joshi V."/>
            <person name="Fowler G."/>
            <person name="Nazareth L."/>
            <person name="Reid J."/>
            <person name="Worley K."/>
            <person name="Petrosino J."/>
            <person name="Highlander S."/>
            <person name="Gibbs R."/>
        </authorList>
    </citation>
    <scope>NUCLEOTIDE SEQUENCE [LARGE SCALE GENOMIC DNA]</scope>
    <source>
        <strain evidence="2">ATCC 33030</strain>
    </source>
</reference>
<dbReference type="EMBL" id="ACLJ02000002">
    <property type="protein sequence ID" value="EFK54580.1"/>
    <property type="molecule type" value="Genomic_DNA"/>
</dbReference>
<accession>D7WBV1</accession>
<dbReference type="Gene3D" id="3.90.190.10">
    <property type="entry name" value="Protein tyrosine phosphatase superfamily"/>
    <property type="match status" value="1"/>
</dbReference>
<dbReference type="PROSITE" id="PS50056">
    <property type="entry name" value="TYR_PHOSPHATASE_2"/>
    <property type="match status" value="1"/>
</dbReference>
<keyword evidence="3" id="KW-1185">Reference proteome</keyword>
<gene>
    <name evidence="2" type="ORF">HMPREF0291_10960</name>
</gene>
<dbReference type="SUPFAM" id="SSF52799">
    <property type="entry name" value="(Phosphotyrosine protein) phosphatases II"/>
    <property type="match status" value="1"/>
</dbReference>
<sequence>MCGSGVGRTGTALALLTVFDGLSAEEGIRWVRENYHPRAVETPWQRRWLKSIVLDDRR</sequence>
<evidence type="ECO:0000313" key="2">
    <source>
        <dbReference type="EMBL" id="EFK54580.1"/>
    </source>
</evidence>
<dbReference type="InterPro" id="IPR000387">
    <property type="entry name" value="Tyr_Pase_dom"/>
</dbReference>
<comment type="caution">
    <text evidence="2">The sequence shown here is derived from an EMBL/GenBank/DDBJ whole genome shotgun (WGS) entry which is preliminary data.</text>
</comment>
<dbReference type="HOGENOM" id="CLU_126482_1_1_11"/>
<dbReference type="InterPro" id="IPR029021">
    <property type="entry name" value="Prot-tyrosine_phosphatase-like"/>
</dbReference>
<evidence type="ECO:0000259" key="1">
    <source>
        <dbReference type="PROSITE" id="PS50056"/>
    </source>
</evidence>
<organism evidence="2 3">
    <name type="scientific">Corynebacterium genitalium ATCC 33030</name>
    <dbReference type="NCBI Taxonomy" id="585529"/>
    <lineage>
        <taxon>Bacteria</taxon>
        <taxon>Bacillati</taxon>
        <taxon>Actinomycetota</taxon>
        <taxon>Actinomycetes</taxon>
        <taxon>Mycobacteriales</taxon>
        <taxon>Corynebacteriaceae</taxon>
        <taxon>Corynebacterium</taxon>
    </lineage>
</organism>
<dbReference type="AlphaFoldDB" id="D7WBV1"/>
<name>D7WBV1_9CORY</name>